<evidence type="ECO:0000313" key="3">
    <source>
        <dbReference type="Proteomes" id="UP000227088"/>
    </source>
</evidence>
<dbReference type="GO" id="GO:0004519">
    <property type="term" value="F:endonuclease activity"/>
    <property type="evidence" value="ECO:0007669"/>
    <property type="project" value="InterPro"/>
</dbReference>
<reference evidence="3" key="1">
    <citation type="journal article" date="2017" name="Proc. Natl. Acad. Sci. U.S.A.">
        <title>Simulation of Deepwater Horizon oil plume reveals substrate specialization within a complex community of hydrocarbon degraders.</title>
        <authorList>
            <person name="Hu P."/>
            <person name="Dubinsky E.A."/>
            <person name="Probst A.J."/>
            <person name="Wang J."/>
            <person name="Sieber C.M.K."/>
            <person name="Tom L.M."/>
            <person name="Gardinali P."/>
            <person name="Banfield J.F."/>
            <person name="Atlas R.M."/>
            <person name="Andersen G.L."/>
        </authorList>
    </citation>
    <scope>NUCLEOTIDE SEQUENCE [LARGE SCALE GENOMIC DNA]</scope>
</reference>
<dbReference type="AlphaFoldDB" id="A0A1Y5I0T8"/>
<dbReference type="CDD" id="cd00085">
    <property type="entry name" value="HNHc"/>
    <property type="match status" value="1"/>
</dbReference>
<proteinExistence type="predicted"/>
<dbReference type="GO" id="GO:0003676">
    <property type="term" value="F:nucleic acid binding"/>
    <property type="evidence" value="ECO:0007669"/>
    <property type="project" value="InterPro"/>
</dbReference>
<accession>A0A1Y5I0T8</accession>
<name>A0A1Y5I0T8_OLEAN</name>
<protein>
    <recommendedName>
        <fullName evidence="1">HNH nuclease domain-containing protein</fullName>
    </recommendedName>
</protein>
<dbReference type="InterPro" id="IPR003615">
    <property type="entry name" value="HNH_nuc"/>
</dbReference>
<dbReference type="Gene3D" id="1.10.30.50">
    <property type="match status" value="1"/>
</dbReference>
<dbReference type="EMBL" id="MABE01000275">
    <property type="protein sequence ID" value="OUS40685.1"/>
    <property type="molecule type" value="Genomic_DNA"/>
</dbReference>
<dbReference type="InterPro" id="IPR002711">
    <property type="entry name" value="HNH"/>
</dbReference>
<dbReference type="GO" id="GO:0008270">
    <property type="term" value="F:zinc ion binding"/>
    <property type="evidence" value="ECO:0007669"/>
    <property type="project" value="InterPro"/>
</dbReference>
<evidence type="ECO:0000313" key="2">
    <source>
        <dbReference type="EMBL" id="OUS40685.1"/>
    </source>
</evidence>
<organism evidence="2 3">
    <name type="scientific">Oleispira antarctica</name>
    <dbReference type="NCBI Taxonomy" id="188908"/>
    <lineage>
        <taxon>Bacteria</taxon>
        <taxon>Pseudomonadati</taxon>
        <taxon>Pseudomonadota</taxon>
        <taxon>Gammaproteobacteria</taxon>
        <taxon>Oceanospirillales</taxon>
        <taxon>Oceanospirillaceae</taxon>
        <taxon>Oleispira</taxon>
    </lineage>
</organism>
<sequence>EDGAGNVLDIGRKSRVIPAAMSRALEIRDGGCQFPGGCESRYVEGHHIKHWADGGETKLDNLVTLCRYHHRELHRGAFFLSLKPQAIHSKQGEVVRFAERLCFSTVHRHFKSPFSRSKDFEIAANPAKFTCACCDFSELEKTLNKEVSEPITKKTAVTKWLGERMDLSMAVDGLLYARCGE</sequence>
<feature type="non-terminal residue" evidence="2">
    <location>
        <position position="1"/>
    </location>
</feature>
<gene>
    <name evidence="2" type="ORF">A9R00_04760</name>
</gene>
<comment type="caution">
    <text evidence="2">The sequence shown here is derived from an EMBL/GenBank/DDBJ whole genome shotgun (WGS) entry which is preliminary data.</text>
</comment>
<dbReference type="SMART" id="SM00507">
    <property type="entry name" value="HNHc"/>
    <property type="match status" value="1"/>
</dbReference>
<dbReference type="Proteomes" id="UP000227088">
    <property type="component" value="Unassembled WGS sequence"/>
</dbReference>
<evidence type="ECO:0000259" key="1">
    <source>
        <dbReference type="SMART" id="SM00507"/>
    </source>
</evidence>
<feature type="domain" description="HNH nuclease" evidence="1">
    <location>
        <begin position="20"/>
        <end position="71"/>
    </location>
</feature>
<dbReference type="Pfam" id="PF01844">
    <property type="entry name" value="HNH"/>
    <property type="match status" value="1"/>
</dbReference>